<evidence type="ECO:0000313" key="7">
    <source>
        <dbReference type="WBParaSite" id="ACRNAN_scaffold4945.g16690.t1"/>
    </source>
</evidence>
<dbReference type="AlphaFoldDB" id="A0A914E252"/>
<keyword evidence="1" id="KW-0694">RNA-binding</keyword>
<keyword evidence="1" id="KW-0539">Nucleus</keyword>
<evidence type="ECO:0000259" key="2">
    <source>
        <dbReference type="Pfam" id="PF17404"/>
    </source>
</evidence>
<dbReference type="PANTHER" id="PTHR17972">
    <property type="entry name" value="NUCLEOLAR RNA-ASSOCIATED PROTEIN"/>
    <property type="match status" value="1"/>
</dbReference>
<evidence type="ECO:0000313" key="6">
    <source>
        <dbReference type="Proteomes" id="UP000887540"/>
    </source>
</evidence>
<dbReference type="InterPro" id="IPR005554">
    <property type="entry name" value="NOL6/Upt22"/>
</dbReference>
<dbReference type="InterPro" id="IPR035368">
    <property type="entry name" value="Nrap_D3"/>
</dbReference>
<evidence type="ECO:0000256" key="1">
    <source>
        <dbReference type="RuleBase" id="RU364032"/>
    </source>
</evidence>
<dbReference type="Pfam" id="PF17406">
    <property type="entry name" value="Nrap_D5"/>
    <property type="match status" value="1"/>
</dbReference>
<dbReference type="GO" id="GO:0032040">
    <property type="term" value="C:small-subunit processome"/>
    <property type="evidence" value="ECO:0007669"/>
    <property type="project" value="TreeGrafter"/>
</dbReference>
<dbReference type="GO" id="GO:0006409">
    <property type="term" value="P:tRNA export from nucleus"/>
    <property type="evidence" value="ECO:0007669"/>
    <property type="project" value="TreeGrafter"/>
</dbReference>
<dbReference type="InterPro" id="IPR035369">
    <property type="entry name" value="Nrap_D4"/>
</dbReference>
<proteinExistence type="inferred from homology"/>
<keyword evidence="6" id="KW-1185">Reference proteome</keyword>
<evidence type="ECO:0000259" key="5">
    <source>
        <dbReference type="Pfam" id="PF17407"/>
    </source>
</evidence>
<dbReference type="GO" id="GO:0034456">
    <property type="term" value="C:UTP-C complex"/>
    <property type="evidence" value="ECO:0007669"/>
    <property type="project" value="TreeGrafter"/>
</dbReference>
<evidence type="ECO:0000259" key="3">
    <source>
        <dbReference type="Pfam" id="PF17405"/>
    </source>
</evidence>
<feature type="domain" description="Nrap protein" evidence="2">
    <location>
        <begin position="30"/>
        <end position="197"/>
    </location>
</feature>
<protein>
    <recommendedName>
        <fullName evidence="1">Nucleolar protein 6</fullName>
    </recommendedName>
</protein>
<accession>A0A914E252</accession>
<feature type="domain" description="Nrap protein" evidence="3">
    <location>
        <begin position="217"/>
        <end position="406"/>
    </location>
</feature>
<dbReference type="GO" id="GO:0006364">
    <property type="term" value="P:rRNA processing"/>
    <property type="evidence" value="ECO:0007669"/>
    <property type="project" value="TreeGrafter"/>
</dbReference>
<comment type="similarity">
    <text evidence="1">Belongs to the NRAP family.</text>
</comment>
<dbReference type="PANTHER" id="PTHR17972:SF0">
    <property type="entry name" value="NUCLEOLAR PROTEIN 6"/>
    <property type="match status" value="1"/>
</dbReference>
<dbReference type="Proteomes" id="UP000887540">
    <property type="component" value="Unplaced"/>
</dbReference>
<feature type="domain" description="Nrap protein" evidence="4">
    <location>
        <begin position="408"/>
        <end position="563"/>
    </location>
</feature>
<dbReference type="GO" id="GO:0032545">
    <property type="term" value="C:CURI complex"/>
    <property type="evidence" value="ECO:0007669"/>
    <property type="project" value="TreeGrafter"/>
</dbReference>
<dbReference type="Pfam" id="PF17407">
    <property type="entry name" value="Nrap_D6"/>
    <property type="match status" value="1"/>
</dbReference>
<dbReference type="GO" id="GO:0003723">
    <property type="term" value="F:RNA binding"/>
    <property type="evidence" value="ECO:0007669"/>
    <property type="project" value="UniProtKB-KW"/>
</dbReference>
<dbReference type="Gene3D" id="3.30.70.3030">
    <property type="match status" value="1"/>
</dbReference>
<feature type="domain" description="Nrap protein" evidence="5">
    <location>
        <begin position="567"/>
        <end position="686"/>
    </location>
</feature>
<name>A0A914E252_9BILA</name>
<dbReference type="Pfam" id="PF17404">
    <property type="entry name" value="Nrap_D3"/>
    <property type="match status" value="1"/>
</dbReference>
<comment type="subcellular location">
    <subcellularLocation>
        <location evidence="1">Nucleus</location>
        <location evidence="1">Nucleolus</location>
    </subcellularLocation>
</comment>
<organism evidence="6 7">
    <name type="scientific">Acrobeloides nanus</name>
    <dbReference type="NCBI Taxonomy" id="290746"/>
    <lineage>
        <taxon>Eukaryota</taxon>
        <taxon>Metazoa</taxon>
        <taxon>Ecdysozoa</taxon>
        <taxon>Nematoda</taxon>
        <taxon>Chromadorea</taxon>
        <taxon>Rhabditida</taxon>
        <taxon>Tylenchina</taxon>
        <taxon>Cephalobomorpha</taxon>
        <taxon>Cephaloboidea</taxon>
        <taxon>Cephalobidae</taxon>
        <taxon>Acrobeloides</taxon>
    </lineage>
</organism>
<dbReference type="InterPro" id="IPR035371">
    <property type="entry name" value="Nrap_D6"/>
</dbReference>
<reference evidence="7" key="1">
    <citation type="submission" date="2022-11" db="UniProtKB">
        <authorList>
            <consortium name="WormBaseParasite"/>
        </authorList>
    </citation>
    <scope>IDENTIFICATION</scope>
</reference>
<evidence type="ECO:0000259" key="4">
    <source>
        <dbReference type="Pfam" id="PF17406"/>
    </source>
</evidence>
<sequence>MLVKIGQASINNEASESTSQEISNELELVSTFDQILKLTLNRDFLINNFPLSKTRKKKFPHLTSLHLFVEKVIETLKRGWENRVANFLIFWNKVQSTATPLKKPNILIEDSGLLEEETVLIGLRFLSDWKNPVTRGPPADAVEAKEFREFYGEKSELRKFVDNAICEAVVWTTGVDEENLQLIPILIAKHLLSLHFKISESKLDLVTAFPMDLISQISSFMRVTQAYDKLAQTLRTLKDLPLTVVNIQCFSSYYRKTEPFPPPVTLPEKDKNCSVDGDFLKLRPNYHAQLFYNPSIEVMISLEQTGRWGDNMHVIAKLKTAFYMELAKALKVQKFKTFPFESRILVMVDSIVFSMSIFQARELAILKKHEDAGNKAQIPKNMDSKTMEKLFVHKPHMLSQLHSLSQRFSAFGESCQLARRWLSSHFLGDTFEEVALELLLAKVFLDSDVKENLQPMTPFAGFTQFLYLLVKHNFVQEPILVDVNTTWSASKKEEIVKNFQKMRPVLPAVTIITPEDEIGSRFTRSKPEAVLLTRIISLANVAIKAISGHVMGSLELDFKTLFHGDTSIYDIVINLLHHQVARSHSQHEADSKSNSSILPIIDYDPVEKLVAELRNSYDSVALFFYDKYGGSSIGVLLRPSFRQNRPVRISSCQIRAKTKDGTELLPDVQALIEDFRIIGKRLIKEIEINPSLKI</sequence>
<dbReference type="WBParaSite" id="ACRNAN_scaffold4945.g16690.t1">
    <property type="protein sequence ID" value="ACRNAN_scaffold4945.g16690.t1"/>
    <property type="gene ID" value="ACRNAN_scaffold4945.g16690"/>
</dbReference>
<dbReference type="Pfam" id="PF17405">
    <property type="entry name" value="Nrap_D4"/>
    <property type="match status" value="1"/>
</dbReference>
<dbReference type="InterPro" id="IPR035370">
    <property type="entry name" value="Nrap_D5"/>
</dbReference>